<dbReference type="GO" id="GO:0000387">
    <property type="term" value="P:spliceosomal snRNP assembly"/>
    <property type="evidence" value="ECO:0007669"/>
    <property type="project" value="InterPro"/>
</dbReference>
<keyword evidence="2" id="KW-1185">Reference proteome</keyword>
<dbReference type="Pfam" id="PF04938">
    <property type="entry name" value="SIP1"/>
    <property type="match status" value="1"/>
</dbReference>
<gene>
    <name evidence="1" type="ORF">FCC1311_086082</name>
</gene>
<evidence type="ECO:0000313" key="2">
    <source>
        <dbReference type="Proteomes" id="UP000241890"/>
    </source>
</evidence>
<dbReference type="Proteomes" id="UP000241890">
    <property type="component" value="Unassembled WGS sequence"/>
</dbReference>
<dbReference type="InParanoid" id="A0A2R5GUP4"/>
<accession>A0A2R5GUP4</accession>
<reference evidence="1 2" key="1">
    <citation type="submission" date="2017-12" db="EMBL/GenBank/DDBJ databases">
        <title>Sequencing, de novo assembly and annotation of complete genome of a new Thraustochytrid species, strain FCC1311.</title>
        <authorList>
            <person name="Sedici K."/>
            <person name="Godart F."/>
            <person name="Aiese Cigliano R."/>
            <person name="Sanseverino W."/>
            <person name="Barakat M."/>
            <person name="Ortet P."/>
            <person name="Marechal E."/>
            <person name="Cagnac O."/>
            <person name="Amato A."/>
        </authorList>
    </citation>
    <scope>NUCLEOTIDE SEQUENCE [LARGE SCALE GENOMIC DNA]</scope>
</reference>
<evidence type="ECO:0000313" key="1">
    <source>
        <dbReference type="EMBL" id="GBG32383.1"/>
    </source>
</evidence>
<protein>
    <submittedName>
        <fullName evidence="1">Uncharacterized protein</fullName>
    </submittedName>
</protein>
<sequence length="99" mass="11266">MELDQTDASRVLKDLVYAYRAENEASLQPLEPRTLRWFYALLARIDLPLSVGMQSHLRDLLRVLEARRNAVLGAEDDDASDVPSDVVVYLLHDHFGCIL</sequence>
<dbReference type="AlphaFoldDB" id="A0A2R5GUP4"/>
<dbReference type="InterPro" id="IPR035426">
    <property type="entry name" value="Gemin2/Brr1"/>
</dbReference>
<organism evidence="1 2">
    <name type="scientific">Hondaea fermentalgiana</name>
    <dbReference type="NCBI Taxonomy" id="2315210"/>
    <lineage>
        <taxon>Eukaryota</taxon>
        <taxon>Sar</taxon>
        <taxon>Stramenopiles</taxon>
        <taxon>Bigyra</taxon>
        <taxon>Labyrinthulomycetes</taxon>
        <taxon>Thraustochytrida</taxon>
        <taxon>Thraustochytriidae</taxon>
        <taxon>Hondaea</taxon>
    </lineage>
</organism>
<comment type="caution">
    <text evidence="1">The sequence shown here is derived from an EMBL/GenBank/DDBJ whole genome shotgun (WGS) entry which is preliminary data.</text>
</comment>
<dbReference type="Gene3D" id="1.20.58.1070">
    <property type="match status" value="1"/>
</dbReference>
<proteinExistence type="predicted"/>
<dbReference type="EMBL" id="BEYU01000121">
    <property type="protein sequence ID" value="GBG32383.1"/>
    <property type="molecule type" value="Genomic_DNA"/>
</dbReference>
<name>A0A2R5GUP4_9STRA</name>